<feature type="chain" id="PRO_5034468730" description="Protein sel-1 homolog 3-like" evidence="1">
    <location>
        <begin position="30"/>
        <end position="1047"/>
    </location>
</feature>
<dbReference type="PANTHER" id="PTHR44444">
    <property type="entry name" value="PROTEIN SEL-1 HOMOLOG 3"/>
    <property type="match status" value="1"/>
</dbReference>
<dbReference type="Pfam" id="PF08238">
    <property type="entry name" value="Sel1"/>
    <property type="match status" value="6"/>
</dbReference>
<evidence type="ECO:0000256" key="1">
    <source>
        <dbReference type="SAM" id="SignalP"/>
    </source>
</evidence>
<accession>A0A8C5PB83</accession>
<protein>
    <recommendedName>
        <fullName evidence="4">Protein sel-1 homolog 3-like</fullName>
    </recommendedName>
</protein>
<dbReference type="SUPFAM" id="SSF81901">
    <property type="entry name" value="HCP-like"/>
    <property type="match status" value="3"/>
</dbReference>
<evidence type="ECO:0000313" key="2">
    <source>
        <dbReference type="Ensembl" id="ENSLLEP00000010326.1"/>
    </source>
</evidence>
<dbReference type="SMART" id="SM00671">
    <property type="entry name" value="SEL1"/>
    <property type="match status" value="7"/>
</dbReference>
<reference evidence="2" key="2">
    <citation type="submission" date="2025-09" db="UniProtKB">
        <authorList>
            <consortium name="Ensembl"/>
        </authorList>
    </citation>
    <scope>IDENTIFICATION</scope>
</reference>
<dbReference type="InterPro" id="IPR042756">
    <property type="entry name" value="Sel-1L3"/>
</dbReference>
<evidence type="ECO:0000313" key="3">
    <source>
        <dbReference type="Proteomes" id="UP000694569"/>
    </source>
</evidence>
<keyword evidence="1" id="KW-0732">Signal</keyword>
<feature type="signal peptide" evidence="1">
    <location>
        <begin position="1"/>
        <end position="29"/>
    </location>
</feature>
<dbReference type="GeneTree" id="ENSGT00940000174349"/>
<name>A0A8C5PB83_9ANUR</name>
<dbReference type="Ensembl" id="ENSLLET00000010729.1">
    <property type="protein sequence ID" value="ENSLLEP00000010326.1"/>
    <property type="gene ID" value="ENSLLEG00000006483.1"/>
</dbReference>
<dbReference type="InterPro" id="IPR011990">
    <property type="entry name" value="TPR-like_helical_dom_sf"/>
</dbReference>
<reference evidence="2" key="1">
    <citation type="submission" date="2025-08" db="UniProtKB">
        <authorList>
            <consortium name="Ensembl"/>
        </authorList>
    </citation>
    <scope>IDENTIFICATION</scope>
</reference>
<dbReference type="InterPro" id="IPR006597">
    <property type="entry name" value="Sel1-like"/>
</dbReference>
<proteinExistence type="predicted"/>
<dbReference type="Gene3D" id="1.25.40.10">
    <property type="entry name" value="Tetratricopeptide repeat domain"/>
    <property type="match status" value="4"/>
</dbReference>
<organism evidence="2 3">
    <name type="scientific">Leptobrachium leishanense</name>
    <name type="common">Leishan spiny toad</name>
    <dbReference type="NCBI Taxonomy" id="445787"/>
    <lineage>
        <taxon>Eukaryota</taxon>
        <taxon>Metazoa</taxon>
        <taxon>Chordata</taxon>
        <taxon>Craniata</taxon>
        <taxon>Vertebrata</taxon>
        <taxon>Euteleostomi</taxon>
        <taxon>Amphibia</taxon>
        <taxon>Batrachia</taxon>
        <taxon>Anura</taxon>
        <taxon>Pelobatoidea</taxon>
        <taxon>Megophryidae</taxon>
        <taxon>Leptobrachium</taxon>
    </lineage>
</organism>
<dbReference type="Proteomes" id="UP000694569">
    <property type="component" value="Unplaced"/>
</dbReference>
<dbReference type="AlphaFoldDB" id="A0A8C5PB83"/>
<sequence length="1047" mass="119657">MRPLTLETLRGKTLCSFFVVCQLLTSWAASQTQTIHRSSIRFLNPPELLTHGHVLQVLYHCEEVQVVNVWVLASSPTKSLVGIYKKKWICSPGPSVKKREIKLDFPDQLVYREDYFIHHPIDVLDVLLRAWISEYFHPGSGMQGNSYSRAIARTYHFLEPLPLYSRPYKQHQKTLRWDQEVIWRIKKDKIPQCEAEQEAVHLLKFLYACTGESFGVLRAVEPYRDHVLEGKRRKSVFSPHTSFSTWLYLVEWCPVRFCGVLYHLDDNHEYSSPSILLTNTGYLHVQFLLVSGEAHAVQSLLPVPVNVWCQIQLTLDGSKANLNMICEDMESKMGYSLPTEVLVDDTIGHFHLCGSQYVQGVSGFYGPSLYHRNRITPIYKAPPPKLLEDMDLSHWHQSCHHFQQDCISQFQWFLSRLRSDQGPESCSDVYTEYVTQYRLLSPAPGCSDQETPPTPRRAAVTRLLRKVAGKTGRGSLDAGKLGKALYSRYVRKVSTPEGLSRIRGYMPLLLQAGCLGYQPALFLAAALYQTGFGVRKDQAMALKLNLLSAQKDERLSQMSLGHKHHMGADNYPLDYDLSYAYYSNIAFQTITDRVEPGKEQAFVEFIRLVDEDILKHQTKEDDDLFMWLRYQAKQGVSSAQQAVGRMLFWGQQGISSNIQAAVKYYEKGAQQQKDPVMMYDYGVVLLRGQGVDQDIPKALKYLKKAADMDFVPAINSLGWYYETFERDYKTAVEYWERADKLGNAEAPFNLGIMYYQGLYPGQGRNHSAAYRYYLKSALRGHIDAAVHLSAVWIQGIPGVVERLPYDAVVWTKWVAEQNGHLGVLLRKALDAYLHTSWPGAIIHYIQAAEAGVEIAHFNAAYLCEQDPRGLVSRHVQIDCAWKYYNLSTHSERPPSYAQIKMGDFYYGDRLRKRRNVQAAVEMYKKAALQEDPQVCHRESELTLSQPHPQVSLHDSELTLTQPHPQVSLHDSELTLTQPHPQVSLHDSELTLTQPHPQVSLHDSELTLTQLHPQVPIHDSELTLTNRISVSELTLTNRIPRYLFMTLS</sequence>
<dbReference type="PANTHER" id="PTHR44444:SF4">
    <property type="entry name" value="PROTEIN SEL-1 HOMOLOG 3 ISOFORM X1"/>
    <property type="match status" value="1"/>
</dbReference>
<evidence type="ECO:0008006" key="4">
    <source>
        <dbReference type="Google" id="ProtNLM"/>
    </source>
</evidence>
<keyword evidence="3" id="KW-1185">Reference proteome</keyword>
<dbReference type="OrthoDB" id="272077at2759"/>